<feature type="region of interest" description="Disordered" evidence="1">
    <location>
        <begin position="1"/>
        <end position="29"/>
    </location>
</feature>
<evidence type="ECO:0000313" key="3">
    <source>
        <dbReference type="EMBL" id="GBO08117.1"/>
    </source>
</evidence>
<proteinExistence type="predicted"/>
<dbReference type="Proteomes" id="UP000499080">
    <property type="component" value="Unassembled WGS sequence"/>
</dbReference>
<sequence>MEIQTKHAPVTSFRSKRSHVTLRANEKRPQSKRYYFKHIGDISKYHNHDHKGVNPVLIAVGTKVGVLRAITGHGSTPPEGGTSRLWSGDN</sequence>
<organism evidence="3 4">
    <name type="scientific">Araneus ventricosus</name>
    <name type="common">Orbweaver spider</name>
    <name type="synonym">Epeira ventricosa</name>
    <dbReference type="NCBI Taxonomy" id="182803"/>
    <lineage>
        <taxon>Eukaryota</taxon>
        <taxon>Metazoa</taxon>
        <taxon>Ecdysozoa</taxon>
        <taxon>Arthropoda</taxon>
        <taxon>Chelicerata</taxon>
        <taxon>Arachnida</taxon>
        <taxon>Araneae</taxon>
        <taxon>Araneomorphae</taxon>
        <taxon>Entelegynae</taxon>
        <taxon>Araneoidea</taxon>
        <taxon>Araneidae</taxon>
        <taxon>Araneus</taxon>
    </lineage>
</organism>
<keyword evidence="4" id="KW-1185">Reference proteome</keyword>
<dbReference type="EMBL" id="BGPR01033968">
    <property type="protein sequence ID" value="GBO08109.1"/>
    <property type="molecule type" value="Genomic_DNA"/>
</dbReference>
<gene>
    <name evidence="2" type="ORF">AVEN_30937_1</name>
    <name evidence="3" type="ORF">AVEN_96543_1</name>
</gene>
<dbReference type="AlphaFoldDB" id="A0A4Y2U967"/>
<accession>A0A4Y2U967</accession>
<feature type="region of interest" description="Disordered" evidence="1">
    <location>
        <begin position="70"/>
        <end position="90"/>
    </location>
</feature>
<name>A0A4Y2U967_ARAVE</name>
<dbReference type="EMBL" id="BGPR01033975">
    <property type="protein sequence ID" value="GBO08117.1"/>
    <property type="molecule type" value="Genomic_DNA"/>
</dbReference>
<evidence type="ECO:0000256" key="1">
    <source>
        <dbReference type="SAM" id="MobiDB-lite"/>
    </source>
</evidence>
<evidence type="ECO:0000313" key="2">
    <source>
        <dbReference type="EMBL" id="GBO08109.1"/>
    </source>
</evidence>
<protein>
    <submittedName>
        <fullName evidence="3">Uncharacterized protein</fullName>
    </submittedName>
</protein>
<evidence type="ECO:0000313" key="4">
    <source>
        <dbReference type="Proteomes" id="UP000499080"/>
    </source>
</evidence>
<reference evidence="3 4" key="1">
    <citation type="journal article" date="2019" name="Sci. Rep.">
        <title>Orb-weaving spider Araneus ventricosus genome elucidates the spidroin gene catalogue.</title>
        <authorList>
            <person name="Kono N."/>
            <person name="Nakamura H."/>
            <person name="Ohtoshi R."/>
            <person name="Moran D.A.P."/>
            <person name="Shinohara A."/>
            <person name="Yoshida Y."/>
            <person name="Fujiwara M."/>
            <person name="Mori M."/>
            <person name="Tomita M."/>
            <person name="Arakawa K."/>
        </authorList>
    </citation>
    <scope>NUCLEOTIDE SEQUENCE [LARGE SCALE GENOMIC DNA]</scope>
</reference>
<comment type="caution">
    <text evidence="3">The sequence shown here is derived from an EMBL/GenBank/DDBJ whole genome shotgun (WGS) entry which is preliminary data.</text>
</comment>